<name>A0A9D1RSL7_9FIRM</name>
<gene>
    <name evidence="1" type="ORF">H9868_02820</name>
</gene>
<comment type="caution">
    <text evidence="1">The sequence shown here is derived from an EMBL/GenBank/DDBJ whole genome shotgun (WGS) entry which is preliminary data.</text>
</comment>
<sequence length="137" mass="14241">MSIQSELSRLQKAKEDLKAALEGKGVSVPEETTLDGYGALVSDISGGLHTISSGAVDDSGTYVCIAVPEGAAYLGLVPGGVTATQLLIALDQIAGIPDSISWGGGSIYVRREGREVVLESPSNHPGQSFPQYVFYSV</sequence>
<dbReference type="EMBL" id="DXGA01000063">
    <property type="protein sequence ID" value="HIW93453.1"/>
    <property type="molecule type" value="Genomic_DNA"/>
</dbReference>
<accession>A0A9D1RSL7</accession>
<dbReference type="AlphaFoldDB" id="A0A9D1RSL7"/>
<dbReference type="Proteomes" id="UP000824192">
    <property type="component" value="Unassembled WGS sequence"/>
</dbReference>
<evidence type="ECO:0000313" key="1">
    <source>
        <dbReference type="EMBL" id="HIW93453.1"/>
    </source>
</evidence>
<reference evidence="1" key="1">
    <citation type="journal article" date="2021" name="PeerJ">
        <title>Extensive microbial diversity within the chicken gut microbiome revealed by metagenomics and culture.</title>
        <authorList>
            <person name="Gilroy R."/>
            <person name="Ravi A."/>
            <person name="Getino M."/>
            <person name="Pursley I."/>
            <person name="Horton D.L."/>
            <person name="Alikhan N.F."/>
            <person name="Baker D."/>
            <person name="Gharbi K."/>
            <person name="Hall N."/>
            <person name="Watson M."/>
            <person name="Adriaenssens E.M."/>
            <person name="Foster-Nyarko E."/>
            <person name="Jarju S."/>
            <person name="Secka A."/>
            <person name="Antonio M."/>
            <person name="Oren A."/>
            <person name="Chaudhuri R.R."/>
            <person name="La Ragione R."/>
            <person name="Hildebrand F."/>
            <person name="Pallen M.J."/>
        </authorList>
    </citation>
    <scope>NUCLEOTIDE SEQUENCE</scope>
    <source>
        <strain evidence="1">ChiGjej6B6-1540</strain>
    </source>
</reference>
<organism evidence="1 2">
    <name type="scientific">Candidatus Flavonifractor merdipullorum</name>
    <dbReference type="NCBI Taxonomy" id="2838590"/>
    <lineage>
        <taxon>Bacteria</taxon>
        <taxon>Bacillati</taxon>
        <taxon>Bacillota</taxon>
        <taxon>Clostridia</taxon>
        <taxon>Eubacteriales</taxon>
        <taxon>Oscillospiraceae</taxon>
        <taxon>Flavonifractor</taxon>
    </lineage>
</organism>
<evidence type="ECO:0000313" key="2">
    <source>
        <dbReference type="Proteomes" id="UP000824192"/>
    </source>
</evidence>
<reference evidence="1" key="2">
    <citation type="submission" date="2021-04" db="EMBL/GenBank/DDBJ databases">
        <authorList>
            <person name="Gilroy R."/>
        </authorList>
    </citation>
    <scope>NUCLEOTIDE SEQUENCE</scope>
    <source>
        <strain evidence="1">ChiGjej6B6-1540</strain>
    </source>
</reference>
<protein>
    <submittedName>
        <fullName evidence="1">Uncharacterized protein</fullName>
    </submittedName>
</protein>
<proteinExistence type="predicted"/>